<keyword evidence="2" id="KW-1185">Reference proteome</keyword>
<dbReference type="AlphaFoldDB" id="A0AAW0GKC0"/>
<comment type="caution">
    <text evidence="1">The sequence shown here is derived from an EMBL/GenBank/DDBJ whole genome shotgun (WGS) entry which is preliminary data.</text>
</comment>
<organism evidence="1 2">
    <name type="scientific">Cerrena zonata</name>
    <dbReference type="NCBI Taxonomy" id="2478898"/>
    <lineage>
        <taxon>Eukaryota</taxon>
        <taxon>Fungi</taxon>
        <taxon>Dikarya</taxon>
        <taxon>Basidiomycota</taxon>
        <taxon>Agaricomycotina</taxon>
        <taxon>Agaricomycetes</taxon>
        <taxon>Polyporales</taxon>
        <taxon>Cerrenaceae</taxon>
        <taxon>Cerrena</taxon>
    </lineage>
</organism>
<protein>
    <submittedName>
        <fullName evidence="1">Uncharacterized protein</fullName>
    </submittedName>
</protein>
<accession>A0AAW0GKC0</accession>
<dbReference type="Proteomes" id="UP001385951">
    <property type="component" value="Unassembled WGS sequence"/>
</dbReference>
<proteinExistence type="predicted"/>
<evidence type="ECO:0000313" key="2">
    <source>
        <dbReference type="Proteomes" id="UP001385951"/>
    </source>
</evidence>
<name>A0AAW0GKC0_9APHY</name>
<dbReference type="EMBL" id="JASBNA010000005">
    <property type="protein sequence ID" value="KAK7691594.1"/>
    <property type="molecule type" value="Genomic_DNA"/>
</dbReference>
<gene>
    <name evidence="1" type="ORF">QCA50_004993</name>
</gene>
<sequence length="141" mass="15955">MVQYARNHRLEGSNRTTVKKASTYLTLDIKTVEERKRRDEGGRTGRGECSHPCGPVVRPYGKHVKRCNSNSRRRSWYPRFPSSIFLTDGIRECRCVALGANGDGLYIPSAPRFLLFFVFRVPDIGMSDDAPSNTLPKYGSK</sequence>
<evidence type="ECO:0000313" key="1">
    <source>
        <dbReference type="EMBL" id="KAK7691594.1"/>
    </source>
</evidence>
<reference evidence="1 2" key="1">
    <citation type="submission" date="2022-09" db="EMBL/GenBank/DDBJ databases">
        <authorList>
            <person name="Palmer J.M."/>
        </authorList>
    </citation>
    <scope>NUCLEOTIDE SEQUENCE [LARGE SCALE GENOMIC DNA]</scope>
    <source>
        <strain evidence="1 2">DSM 7382</strain>
    </source>
</reference>